<evidence type="ECO:0000313" key="2">
    <source>
        <dbReference type="Proteomes" id="UP000319700"/>
    </source>
</evidence>
<protein>
    <submittedName>
        <fullName evidence="1">Uncharacterized protein</fullName>
    </submittedName>
</protein>
<sequence>MKRFLSAESAKSACCFQQSNHKVCHFDPEASGGEIFARNSVQRIANLYRFTSVISPPSKLTQNENKNQLNPPNPWAIKFV</sequence>
<dbReference type="AlphaFoldDB" id="A0A502EAL0"/>
<evidence type="ECO:0000313" key="1">
    <source>
        <dbReference type="EMBL" id="TPG34009.1"/>
    </source>
</evidence>
<proteinExistence type="predicted"/>
<reference evidence="1 2" key="1">
    <citation type="journal article" date="2019" name="Environ. Microbiol.">
        <title>Species interactions and distinct microbial communities in high Arctic permafrost affected cryosols are associated with the CH4 and CO2 gas fluxes.</title>
        <authorList>
            <person name="Altshuler I."/>
            <person name="Hamel J."/>
            <person name="Turney S."/>
            <person name="Magnuson E."/>
            <person name="Levesque R."/>
            <person name="Greer C."/>
            <person name="Whyte L.G."/>
        </authorList>
    </citation>
    <scope>NUCLEOTIDE SEQUENCE [LARGE SCALE GENOMIC DNA]</scope>
    <source>
        <strain evidence="1 2">42</strain>
    </source>
</reference>
<name>A0A502EAL0_9FLAO</name>
<gene>
    <name evidence="1" type="ORF">EAH81_22665</name>
</gene>
<keyword evidence="2" id="KW-1185">Reference proteome</keyword>
<accession>A0A502EAL0</accession>
<organism evidence="1 2">
    <name type="scientific">Flavobacterium pectinovorum</name>
    <dbReference type="NCBI Taxonomy" id="29533"/>
    <lineage>
        <taxon>Bacteria</taxon>
        <taxon>Pseudomonadati</taxon>
        <taxon>Bacteroidota</taxon>
        <taxon>Flavobacteriia</taxon>
        <taxon>Flavobacteriales</taxon>
        <taxon>Flavobacteriaceae</taxon>
        <taxon>Flavobacterium</taxon>
    </lineage>
</organism>
<dbReference type="EMBL" id="RCZH01000019">
    <property type="protein sequence ID" value="TPG34009.1"/>
    <property type="molecule type" value="Genomic_DNA"/>
</dbReference>
<comment type="caution">
    <text evidence="1">The sequence shown here is derived from an EMBL/GenBank/DDBJ whole genome shotgun (WGS) entry which is preliminary data.</text>
</comment>
<dbReference type="Proteomes" id="UP000319700">
    <property type="component" value="Unassembled WGS sequence"/>
</dbReference>